<comment type="caution">
    <text evidence="1">The sequence shown here is derived from an EMBL/GenBank/DDBJ whole genome shotgun (WGS) entry which is preliminary data.</text>
</comment>
<dbReference type="EMBL" id="SJPO01000014">
    <property type="protein sequence ID" value="TWT66794.1"/>
    <property type="molecule type" value="Genomic_DNA"/>
</dbReference>
<evidence type="ECO:0000313" key="1">
    <source>
        <dbReference type="EMBL" id="TWT66794.1"/>
    </source>
</evidence>
<name>A0A5C5XV39_9BACT</name>
<reference evidence="1 2" key="1">
    <citation type="submission" date="2019-02" db="EMBL/GenBank/DDBJ databases">
        <title>Deep-cultivation of Planctomycetes and their phenomic and genomic characterization uncovers novel biology.</title>
        <authorList>
            <person name="Wiegand S."/>
            <person name="Jogler M."/>
            <person name="Boedeker C."/>
            <person name="Pinto D."/>
            <person name="Vollmers J."/>
            <person name="Rivas-Marin E."/>
            <person name="Kohn T."/>
            <person name="Peeters S.H."/>
            <person name="Heuer A."/>
            <person name="Rast P."/>
            <person name="Oberbeckmann S."/>
            <person name="Bunk B."/>
            <person name="Jeske O."/>
            <person name="Meyerdierks A."/>
            <person name="Storesund J.E."/>
            <person name="Kallscheuer N."/>
            <person name="Luecker S."/>
            <person name="Lage O.M."/>
            <person name="Pohl T."/>
            <person name="Merkel B.J."/>
            <person name="Hornburger P."/>
            <person name="Mueller R.-W."/>
            <person name="Bruemmer F."/>
            <person name="Labrenz M."/>
            <person name="Spormann A.M."/>
            <person name="Op Den Camp H."/>
            <person name="Overmann J."/>
            <person name="Amann R."/>
            <person name="Jetten M.S.M."/>
            <person name="Mascher T."/>
            <person name="Medema M.H."/>
            <person name="Devos D.P."/>
            <person name="Kaster A.-K."/>
            <person name="Ovreas L."/>
            <person name="Rohde M."/>
            <person name="Galperin M.Y."/>
            <person name="Jogler C."/>
        </authorList>
    </citation>
    <scope>NUCLEOTIDE SEQUENCE [LARGE SCALE GENOMIC DNA]</scope>
    <source>
        <strain evidence="1 2">Pla123a</strain>
    </source>
</reference>
<dbReference type="OrthoDB" id="280899at2"/>
<accession>A0A5C5XV39</accession>
<organism evidence="1 2">
    <name type="scientific">Posidoniimonas polymericola</name>
    <dbReference type="NCBI Taxonomy" id="2528002"/>
    <lineage>
        <taxon>Bacteria</taxon>
        <taxon>Pseudomonadati</taxon>
        <taxon>Planctomycetota</taxon>
        <taxon>Planctomycetia</taxon>
        <taxon>Pirellulales</taxon>
        <taxon>Lacipirellulaceae</taxon>
        <taxon>Posidoniimonas</taxon>
    </lineage>
</organism>
<gene>
    <name evidence="1" type="ORF">Pla123a_44920</name>
</gene>
<keyword evidence="2" id="KW-1185">Reference proteome</keyword>
<dbReference type="AlphaFoldDB" id="A0A5C5XV39"/>
<protein>
    <submittedName>
        <fullName evidence="1">Uncharacterized protein</fullName>
    </submittedName>
</protein>
<dbReference type="RefSeq" id="WP_146591133.1">
    <property type="nucleotide sequence ID" value="NZ_SJPO01000014.1"/>
</dbReference>
<proteinExistence type="predicted"/>
<dbReference type="Proteomes" id="UP000318478">
    <property type="component" value="Unassembled WGS sequence"/>
</dbReference>
<evidence type="ECO:0000313" key="2">
    <source>
        <dbReference type="Proteomes" id="UP000318478"/>
    </source>
</evidence>
<sequence>MSFIEMTGATLDRIIAEDELHHDDLASAGVLDGTIVRINPQGDIEVRRPQGWDVIGGLLGEFEERVKGETGLEWA</sequence>